<evidence type="ECO:0000313" key="1">
    <source>
        <dbReference type="EMBL" id="JAD91454.1"/>
    </source>
</evidence>
<accession>A0A0A9DS79</accession>
<keyword evidence="1" id="KW-0378">Hydrolase</keyword>
<reference evidence="1" key="2">
    <citation type="journal article" date="2015" name="Data Brief">
        <title>Shoot transcriptome of the giant reed, Arundo donax.</title>
        <authorList>
            <person name="Barrero R.A."/>
            <person name="Guerrero F.D."/>
            <person name="Moolhuijzen P."/>
            <person name="Goolsby J.A."/>
            <person name="Tidwell J."/>
            <person name="Bellgard S.E."/>
            <person name="Bellgard M.I."/>
        </authorList>
    </citation>
    <scope>NUCLEOTIDE SEQUENCE</scope>
    <source>
        <tissue evidence="1">Shoot tissue taken approximately 20 cm above the soil surface</tissue>
    </source>
</reference>
<dbReference type="AlphaFoldDB" id="A0A0A9DS79"/>
<organism evidence="1">
    <name type="scientific">Arundo donax</name>
    <name type="common">Giant reed</name>
    <name type="synonym">Donax arundinaceus</name>
    <dbReference type="NCBI Taxonomy" id="35708"/>
    <lineage>
        <taxon>Eukaryota</taxon>
        <taxon>Viridiplantae</taxon>
        <taxon>Streptophyta</taxon>
        <taxon>Embryophyta</taxon>
        <taxon>Tracheophyta</taxon>
        <taxon>Spermatophyta</taxon>
        <taxon>Magnoliopsida</taxon>
        <taxon>Liliopsida</taxon>
        <taxon>Poales</taxon>
        <taxon>Poaceae</taxon>
        <taxon>PACMAD clade</taxon>
        <taxon>Arundinoideae</taxon>
        <taxon>Arundineae</taxon>
        <taxon>Arundo</taxon>
    </lineage>
</organism>
<keyword evidence="1" id="KW-0547">Nucleotide-binding</keyword>
<dbReference type="EMBL" id="GBRH01206441">
    <property type="protein sequence ID" value="JAD91454.1"/>
    <property type="molecule type" value="Transcribed_RNA"/>
</dbReference>
<keyword evidence="1" id="KW-0347">Helicase</keyword>
<reference evidence="1" key="1">
    <citation type="submission" date="2014-09" db="EMBL/GenBank/DDBJ databases">
        <authorList>
            <person name="Magalhaes I.L.F."/>
            <person name="Oliveira U."/>
            <person name="Santos F.R."/>
            <person name="Vidigal T.H.D.A."/>
            <person name="Brescovit A.D."/>
            <person name="Santos A.J."/>
        </authorList>
    </citation>
    <scope>NUCLEOTIDE SEQUENCE</scope>
    <source>
        <tissue evidence="1">Shoot tissue taken approximately 20 cm above the soil surface</tissue>
    </source>
</reference>
<dbReference type="GO" id="GO:0004386">
    <property type="term" value="F:helicase activity"/>
    <property type="evidence" value="ECO:0007669"/>
    <property type="project" value="UniProtKB-KW"/>
</dbReference>
<proteinExistence type="predicted"/>
<name>A0A0A9DS79_ARUDO</name>
<protein>
    <submittedName>
        <fullName evidence="1">Helicase, putative</fullName>
    </submittedName>
</protein>
<keyword evidence="1" id="KW-0067">ATP-binding</keyword>
<sequence length="30" mass="3686">MLIEIEIPIELVFQRSDFSNHFLQEFHHDT</sequence>